<name>A0A5B7X0R8_9FLAO</name>
<dbReference type="InterPro" id="IPR000700">
    <property type="entry name" value="PAS-assoc_C"/>
</dbReference>
<dbReference type="AlphaFoldDB" id="A0A5B7X0R8"/>
<dbReference type="PANTHER" id="PTHR43304">
    <property type="entry name" value="PHYTOCHROME-LIKE PROTEIN CPH1"/>
    <property type="match status" value="1"/>
</dbReference>
<dbReference type="Gene3D" id="3.30.450.20">
    <property type="entry name" value="PAS domain"/>
    <property type="match status" value="5"/>
</dbReference>
<dbReference type="PROSITE" id="PS50112">
    <property type="entry name" value="PAS"/>
    <property type="match status" value="4"/>
</dbReference>
<dbReference type="RefSeq" id="WP_139065425.1">
    <property type="nucleotide sequence ID" value="NZ_CP040812.1"/>
</dbReference>
<dbReference type="InterPro" id="IPR013655">
    <property type="entry name" value="PAS_fold_3"/>
</dbReference>
<dbReference type="InterPro" id="IPR013656">
    <property type="entry name" value="PAS_4"/>
</dbReference>
<dbReference type="PANTHER" id="PTHR43304:SF1">
    <property type="entry name" value="PAC DOMAIN-CONTAINING PROTEIN"/>
    <property type="match status" value="1"/>
</dbReference>
<dbReference type="InterPro" id="IPR000014">
    <property type="entry name" value="PAS"/>
</dbReference>
<dbReference type="EC" id="2.7.13.3" evidence="2"/>
<evidence type="ECO:0000256" key="3">
    <source>
        <dbReference type="ARBA" id="ARBA00022553"/>
    </source>
</evidence>
<keyword evidence="3" id="KW-0597">Phosphoprotein</keyword>
<evidence type="ECO:0000313" key="9">
    <source>
        <dbReference type="Proteomes" id="UP000309016"/>
    </source>
</evidence>
<feature type="domain" description="PAS" evidence="6">
    <location>
        <begin position="148"/>
        <end position="218"/>
    </location>
</feature>
<evidence type="ECO:0000256" key="2">
    <source>
        <dbReference type="ARBA" id="ARBA00012438"/>
    </source>
</evidence>
<dbReference type="SMART" id="SM00086">
    <property type="entry name" value="PAC"/>
    <property type="match status" value="4"/>
</dbReference>
<evidence type="ECO:0000313" key="8">
    <source>
        <dbReference type="EMBL" id="QCY68840.1"/>
    </source>
</evidence>
<gene>
    <name evidence="8" type="ORF">FHG64_05180</name>
</gene>
<dbReference type="InterPro" id="IPR001610">
    <property type="entry name" value="PAC"/>
</dbReference>
<feature type="domain" description="PAC" evidence="7">
    <location>
        <begin position="610"/>
        <end position="662"/>
    </location>
</feature>
<protein>
    <recommendedName>
        <fullName evidence="2">histidine kinase</fullName>
        <ecNumber evidence="2">2.7.13.3</ecNumber>
    </recommendedName>
</protein>
<evidence type="ECO:0000259" key="6">
    <source>
        <dbReference type="PROSITE" id="PS50112"/>
    </source>
</evidence>
<evidence type="ECO:0000256" key="4">
    <source>
        <dbReference type="ARBA" id="ARBA00022679"/>
    </source>
</evidence>
<keyword evidence="4" id="KW-0808">Transferase</keyword>
<evidence type="ECO:0000256" key="5">
    <source>
        <dbReference type="ARBA" id="ARBA00022777"/>
    </source>
</evidence>
<dbReference type="KEGG" id="afla:FHG64_05180"/>
<dbReference type="CDD" id="cd00130">
    <property type="entry name" value="PAS"/>
    <property type="match status" value="4"/>
</dbReference>
<keyword evidence="9" id="KW-1185">Reference proteome</keyword>
<proteinExistence type="predicted"/>
<dbReference type="EMBL" id="CP040812">
    <property type="protein sequence ID" value="QCY68840.1"/>
    <property type="molecule type" value="Genomic_DNA"/>
</dbReference>
<dbReference type="Pfam" id="PF08448">
    <property type="entry name" value="PAS_4"/>
    <property type="match status" value="1"/>
</dbReference>
<dbReference type="Pfam" id="PF08447">
    <property type="entry name" value="PAS_3"/>
    <property type="match status" value="3"/>
</dbReference>
<feature type="domain" description="PAC" evidence="7">
    <location>
        <begin position="220"/>
        <end position="271"/>
    </location>
</feature>
<feature type="domain" description="PAS" evidence="6">
    <location>
        <begin position="279"/>
        <end position="349"/>
    </location>
</feature>
<keyword evidence="5" id="KW-0418">Kinase</keyword>
<feature type="domain" description="PAC" evidence="7">
    <location>
        <begin position="481"/>
        <end position="533"/>
    </location>
</feature>
<comment type="catalytic activity">
    <reaction evidence="1">
        <text>ATP + protein L-histidine = ADP + protein N-phospho-L-histidine.</text>
        <dbReference type="EC" id="2.7.13.3"/>
    </reaction>
</comment>
<reference evidence="8 9" key="1">
    <citation type="submission" date="2019-06" db="EMBL/GenBank/DDBJ databases">
        <title>Complete genome sequence of Antarcticibacterium flavum KCTC 52984T from an Antarctic marine sediment.</title>
        <authorList>
            <person name="Lee Y.M."/>
            <person name="Shin S.C."/>
        </authorList>
    </citation>
    <scope>NUCLEOTIDE SEQUENCE [LARGE SCALE GENOMIC DNA]</scope>
    <source>
        <strain evidence="8 9">KCTC 52984</strain>
    </source>
</reference>
<dbReference type="SMART" id="SM00091">
    <property type="entry name" value="PAS"/>
    <property type="match status" value="5"/>
</dbReference>
<dbReference type="SUPFAM" id="SSF55785">
    <property type="entry name" value="PYP-like sensor domain (PAS domain)"/>
    <property type="match status" value="4"/>
</dbReference>
<organism evidence="8 9">
    <name type="scientific">Antarcticibacterium flavum</name>
    <dbReference type="NCBI Taxonomy" id="2058175"/>
    <lineage>
        <taxon>Bacteria</taxon>
        <taxon>Pseudomonadati</taxon>
        <taxon>Bacteroidota</taxon>
        <taxon>Flavobacteriia</taxon>
        <taxon>Flavobacteriales</taxon>
        <taxon>Flavobacteriaceae</taxon>
        <taxon>Antarcticibacterium</taxon>
    </lineage>
</organism>
<feature type="domain" description="PAS" evidence="6">
    <location>
        <begin position="534"/>
        <end position="605"/>
    </location>
</feature>
<sequence length="734" mass="85083">MVDYLQVFNSLPLPCLLLEPGRETFFIAGANLAFQNKTGISESDLSGRQVREIWAKESRDKNSYGYRLTSTLNKVIQTGRPSILEAGSSEILPDTETAMGKKNWQIENIPVTGEKDVVQYILQILHDTTSEVFRNKERTFNEEDLDYNLEQARYFINQNPDGLYSLDREGKFLSVNDGLVNMAEFSESELLEMTFLPFCAPHHREFVLDHFNRVIHGEHQQFEADFITRTGKQIVLEVTLAPMEIEGKLAGAYGIAKDISRQHRAEETVRHQKNELLQSEKKFKALVQEGSDLTAILDEEGNYKFVSASTKRILGISPVHFIGKNAFDFIHPEDQDRVQAKFSKMGDQKQMEIAPYRFRDGQNKWRWIRATVTNLLDEPAIQGFVANSSDVTESVVNADRLEQLYQRYRLAASATGDLIYDWDLEADKVKRYFDGRDKLFGYTEAQVDQKHFWKEHIHPEELEEIKNTLNSTLANPEAHTIKTRYRFRRANGTYAQIIDRGHIVRDEQGKALSIIGATNDVSELTEKQEALEISNKRFSYAMKATKEMIWDWDISNDMIKRSKAFKKAYSYQTREDTVYNSWYDKIHPKDRERVITSINYALDNTDIQKWRQEYRLITNPGEKSHVVDRGYILRDDKGKAIRMVGALLDVTESRRLMKNIKKQNKVLKEIAWEQAHIVRAPLVRLKGLMQLLDAECYELWTRDCLLEKMQETVEEMDDIIKGIIHKTEEIESEG</sequence>
<dbReference type="NCBIfam" id="TIGR00229">
    <property type="entry name" value="sensory_box"/>
    <property type="match status" value="3"/>
</dbReference>
<evidence type="ECO:0000256" key="1">
    <source>
        <dbReference type="ARBA" id="ARBA00000085"/>
    </source>
</evidence>
<dbReference type="InterPro" id="IPR052162">
    <property type="entry name" value="Sensor_kinase/Photoreceptor"/>
</dbReference>
<dbReference type="GO" id="GO:0004673">
    <property type="term" value="F:protein histidine kinase activity"/>
    <property type="evidence" value="ECO:0007669"/>
    <property type="project" value="UniProtKB-EC"/>
</dbReference>
<evidence type="ECO:0000259" key="7">
    <source>
        <dbReference type="PROSITE" id="PS50113"/>
    </source>
</evidence>
<accession>A0A5B7X0R8</accession>
<dbReference type="OrthoDB" id="9124519at2"/>
<feature type="domain" description="PAC" evidence="7">
    <location>
        <begin position="349"/>
        <end position="403"/>
    </location>
</feature>
<dbReference type="PROSITE" id="PS50113">
    <property type="entry name" value="PAC"/>
    <property type="match status" value="4"/>
</dbReference>
<dbReference type="Proteomes" id="UP000309016">
    <property type="component" value="Chromosome"/>
</dbReference>
<feature type="domain" description="PAS" evidence="6">
    <location>
        <begin position="404"/>
        <end position="476"/>
    </location>
</feature>
<dbReference type="InterPro" id="IPR035965">
    <property type="entry name" value="PAS-like_dom_sf"/>
</dbReference>